<dbReference type="GO" id="GO:0046872">
    <property type="term" value="F:metal ion binding"/>
    <property type="evidence" value="ECO:0007669"/>
    <property type="project" value="UniProtKB-KW"/>
</dbReference>
<feature type="domain" description="Reverse transcriptase" evidence="10">
    <location>
        <begin position="51"/>
        <end position="270"/>
    </location>
</feature>
<accession>A0A377R2E1</accession>
<dbReference type="PANTHER" id="PTHR34047:SF7">
    <property type="entry name" value="RNA-DIRECTED DNA POLYMERASE"/>
    <property type="match status" value="1"/>
</dbReference>
<dbReference type="GO" id="GO:0003723">
    <property type="term" value="F:RNA binding"/>
    <property type="evidence" value="ECO:0007669"/>
    <property type="project" value="InterPro"/>
</dbReference>
<keyword evidence="5" id="KW-0460">Magnesium</keyword>
<dbReference type="GO" id="GO:0003964">
    <property type="term" value="F:RNA-directed DNA polymerase activity"/>
    <property type="evidence" value="ECO:0007669"/>
    <property type="project" value="UniProtKB-KW"/>
</dbReference>
<dbReference type="EC" id="2.7.7.49" evidence="1"/>
<evidence type="ECO:0000256" key="9">
    <source>
        <dbReference type="ARBA" id="ARBA00048173"/>
    </source>
</evidence>
<evidence type="ECO:0000256" key="3">
    <source>
        <dbReference type="ARBA" id="ARBA00022695"/>
    </source>
</evidence>
<keyword evidence="3" id="KW-0548">Nucleotidyltransferase</keyword>
<evidence type="ECO:0000313" key="12">
    <source>
        <dbReference type="Proteomes" id="UP000254293"/>
    </source>
</evidence>
<dbReference type="InterPro" id="IPR051083">
    <property type="entry name" value="GrpII_Intron_Splice-Mob/Def"/>
</dbReference>
<evidence type="ECO:0000256" key="1">
    <source>
        <dbReference type="ARBA" id="ARBA00012493"/>
    </source>
</evidence>
<evidence type="ECO:0000313" key="11">
    <source>
        <dbReference type="EMBL" id="STR02483.1"/>
    </source>
</evidence>
<dbReference type="SUPFAM" id="SSF56672">
    <property type="entry name" value="DNA/RNA polymerases"/>
    <property type="match status" value="1"/>
</dbReference>
<gene>
    <name evidence="11" type="ORF">NCTC13336_01359</name>
</gene>
<protein>
    <recommendedName>
        <fullName evidence="1">RNA-directed DNA polymerase</fullName>
        <ecNumber evidence="1">2.7.7.49</ecNumber>
    </recommendedName>
</protein>
<dbReference type="OrthoDB" id="7055795at2"/>
<keyword evidence="6 11" id="KW-0695">RNA-directed DNA polymerase</keyword>
<dbReference type="EMBL" id="UGJJ01000002">
    <property type="protein sequence ID" value="STR02483.1"/>
    <property type="molecule type" value="Genomic_DNA"/>
</dbReference>
<evidence type="ECO:0000256" key="5">
    <source>
        <dbReference type="ARBA" id="ARBA00022842"/>
    </source>
</evidence>
<dbReference type="PRINTS" id="PR00866">
    <property type="entry name" value="RNADNAPOLMS"/>
</dbReference>
<reference evidence="11 12" key="1">
    <citation type="submission" date="2018-06" db="EMBL/GenBank/DDBJ databases">
        <authorList>
            <consortium name="Pathogen Informatics"/>
            <person name="Doyle S."/>
        </authorList>
    </citation>
    <scope>NUCLEOTIDE SEQUENCE [LARGE SCALE GENOMIC DNA]</scope>
    <source>
        <strain evidence="11 12">NCTC13336</strain>
    </source>
</reference>
<keyword evidence="4" id="KW-0479">Metal-binding</keyword>
<dbReference type="Proteomes" id="UP000254293">
    <property type="component" value="Unassembled WGS sequence"/>
</dbReference>
<keyword evidence="12" id="KW-1185">Reference proteome</keyword>
<evidence type="ECO:0000256" key="7">
    <source>
        <dbReference type="ARBA" id="ARBA00023118"/>
    </source>
</evidence>
<name>A0A377R2E1_9NEIS</name>
<evidence type="ECO:0000256" key="6">
    <source>
        <dbReference type="ARBA" id="ARBA00022918"/>
    </source>
</evidence>
<dbReference type="InterPro" id="IPR053543">
    <property type="entry name" value="Bacterial_RT"/>
</dbReference>
<comment type="catalytic activity">
    <reaction evidence="9">
        <text>DNA(n) + a 2'-deoxyribonucleoside 5'-triphosphate = DNA(n+1) + diphosphate</text>
        <dbReference type="Rhea" id="RHEA:22508"/>
        <dbReference type="Rhea" id="RHEA-COMP:17339"/>
        <dbReference type="Rhea" id="RHEA-COMP:17340"/>
        <dbReference type="ChEBI" id="CHEBI:33019"/>
        <dbReference type="ChEBI" id="CHEBI:61560"/>
        <dbReference type="ChEBI" id="CHEBI:173112"/>
        <dbReference type="EC" id="2.7.7.49"/>
    </reaction>
</comment>
<evidence type="ECO:0000259" key="10">
    <source>
        <dbReference type="PROSITE" id="PS50878"/>
    </source>
</evidence>
<dbReference type="InterPro" id="IPR000123">
    <property type="entry name" value="Reverse_transcriptase_msDNA"/>
</dbReference>
<keyword evidence="7" id="KW-0051">Antiviral defense</keyword>
<dbReference type="PANTHER" id="PTHR34047">
    <property type="entry name" value="NUCLEAR INTRON MATURASE 1, MITOCHONDRIAL-RELATED"/>
    <property type="match status" value="1"/>
</dbReference>
<organism evidence="11 12">
    <name type="scientific">Kingella potus</name>
    <dbReference type="NCBI Taxonomy" id="265175"/>
    <lineage>
        <taxon>Bacteria</taxon>
        <taxon>Pseudomonadati</taxon>
        <taxon>Pseudomonadota</taxon>
        <taxon>Betaproteobacteria</taxon>
        <taxon>Neisseriales</taxon>
        <taxon>Neisseriaceae</taxon>
        <taxon>Kingella</taxon>
    </lineage>
</organism>
<keyword evidence="2" id="KW-0808">Transferase</keyword>
<evidence type="ECO:0000256" key="2">
    <source>
        <dbReference type="ARBA" id="ARBA00022679"/>
    </source>
</evidence>
<dbReference type="GO" id="GO:0051607">
    <property type="term" value="P:defense response to virus"/>
    <property type="evidence" value="ECO:0007669"/>
    <property type="project" value="UniProtKB-KW"/>
</dbReference>
<evidence type="ECO:0000256" key="8">
    <source>
        <dbReference type="ARBA" id="ARBA00034120"/>
    </source>
</evidence>
<dbReference type="Pfam" id="PF00078">
    <property type="entry name" value="RVT_1"/>
    <property type="match status" value="1"/>
</dbReference>
<dbReference type="CDD" id="cd03487">
    <property type="entry name" value="RT_Bac_retron_II"/>
    <property type="match status" value="1"/>
</dbReference>
<evidence type="ECO:0000256" key="4">
    <source>
        <dbReference type="ARBA" id="ARBA00022723"/>
    </source>
</evidence>
<dbReference type="NCBIfam" id="NF038237">
    <property type="entry name" value="retron_Ec67_fus"/>
    <property type="match status" value="1"/>
</dbReference>
<dbReference type="InterPro" id="IPR043502">
    <property type="entry name" value="DNA/RNA_pol_sf"/>
</dbReference>
<dbReference type="AlphaFoldDB" id="A0A377R2E1"/>
<proteinExistence type="inferred from homology"/>
<comment type="similarity">
    <text evidence="8">Belongs to the bacterial reverse transcriptase family.</text>
</comment>
<dbReference type="InterPro" id="IPR000477">
    <property type="entry name" value="RT_dom"/>
</dbReference>
<sequence>MFNHLIKLKLCNNGIDVVNNFHNYLGISVKDFWYIAYSLNHFSQFTSFTILKASGGERTILIPPQPLKDLQKKFATILNFCIREIQQENPNYLICNHAFEIKKSILTNAQIHRNKRYVLNIDLSDFFGSIHYGRISNFFKADKYFRLNDKVAKTLAQLACFRDENNKTFLPQGSPLSPIIASLIGNLLDIRLVKISKEYKLTYSRYADDLTFSSNKPIPEDLVRWNSENFIWEAGDRLRRVIEDSGFKINDKKTRLFSAKKRQTVTGITVNKTLNISEYYQKHNRAMLYSLFTSGKFLIGDKEGTINQLIGRLNYVASVKYLKQHHDMSIQEWEEERKKFAYLCAGNFDNKENSNRSIRLLRQAIFYKYFIGNNKPIIFPEGITDSIYFKLANKILNPNEHKENYIIQSINSELTKISLGGGTALINSFLLHAYKDYFINLKNLKIKSKHPVIFVLDYDQGLDVKDKNEKSKNNIPETHHMKDGQQWVHIRENIYLVLLRPLALENKKPTFRNALEMTCVENLLSHVSIGKIKVDDENHENIKFRNRSYPKTVFAKYVAKRSTHFDFSEFKKIFEIIDEIKKHFYQNSISI</sequence>
<dbReference type="RefSeq" id="WP_115308402.1">
    <property type="nucleotide sequence ID" value="NZ_CP091516.1"/>
</dbReference>
<dbReference type="PROSITE" id="PS50878">
    <property type="entry name" value="RT_POL"/>
    <property type="match status" value="1"/>
</dbReference>